<protein>
    <submittedName>
        <fullName evidence="1">Uncharacterized protein</fullName>
    </submittedName>
</protein>
<dbReference type="EMBL" id="VSRR010008040">
    <property type="protein sequence ID" value="MPC47986.1"/>
    <property type="molecule type" value="Genomic_DNA"/>
</dbReference>
<gene>
    <name evidence="1" type="ORF">E2C01_041747</name>
</gene>
<comment type="caution">
    <text evidence="1">The sequence shown here is derived from an EMBL/GenBank/DDBJ whole genome shotgun (WGS) entry which is preliminary data.</text>
</comment>
<dbReference type="Proteomes" id="UP000324222">
    <property type="component" value="Unassembled WGS sequence"/>
</dbReference>
<accession>A0A5B7FR71</accession>
<keyword evidence="2" id="KW-1185">Reference proteome</keyword>
<proteinExistence type="predicted"/>
<reference evidence="1 2" key="1">
    <citation type="submission" date="2019-05" db="EMBL/GenBank/DDBJ databases">
        <title>Another draft genome of Portunus trituberculatus and its Hox gene families provides insights of decapod evolution.</title>
        <authorList>
            <person name="Jeong J.-H."/>
            <person name="Song I."/>
            <person name="Kim S."/>
            <person name="Choi T."/>
            <person name="Kim D."/>
            <person name="Ryu S."/>
            <person name="Kim W."/>
        </authorList>
    </citation>
    <scope>NUCLEOTIDE SEQUENCE [LARGE SCALE GENOMIC DNA]</scope>
    <source>
        <tissue evidence="1">Muscle</tissue>
    </source>
</reference>
<evidence type="ECO:0000313" key="1">
    <source>
        <dbReference type="EMBL" id="MPC47986.1"/>
    </source>
</evidence>
<name>A0A5B7FR71_PORTR</name>
<evidence type="ECO:0000313" key="2">
    <source>
        <dbReference type="Proteomes" id="UP000324222"/>
    </source>
</evidence>
<dbReference type="AlphaFoldDB" id="A0A5B7FR71"/>
<organism evidence="1 2">
    <name type="scientific">Portunus trituberculatus</name>
    <name type="common">Swimming crab</name>
    <name type="synonym">Neptunus trituberculatus</name>
    <dbReference type="NCBI Taxonomy" id="210409"/>
    <lineage>
        <taxon>Eukaryota</taxon>
        <taxon>Metazoa</taxon>
        <taxon>Ecdysozoa</taxon>
        <taxon>Arthropoda</taxon>
        <taxon>Crustacea</taxon>
        <taxon>Multicrustacea</taxon>
        <taxon>Malacostraca</taxon>
        <taxon>Eumalacostraca</taxon>
        <taxon>Eucarida</taxon>
        <taxon>Decapoda</taxon>
        <taxon>Pleocyemata</taxon>
        <taxon>Brachyura</taxon>
        <taxon>Eubrachyura</taxon>
        <taxon>Portunoidea</taxon>
        <taxon>Portunidae</taxon>
        <taxon>Portuninae</taxon>
        <taxon>Portunus</taxon>
    </lineage>
</organism>
<sequence>MRGMVMVMAAWRAAPLSRRKRGSHLMQCDGRCSPQGARLQPSPTLAAFAFLALPCLPCLNALLCCQPVGTHY</sequence>